<protein>
    <recommendedName>
        <fullName evidence="7">UDP-3-O-acylglucosamine N-acyltransferase</fullName>
        <ecNumber evidence="7">2.3.1.191</ecNumber>
    </recommendedName>
</protein>
<keyword evidence="4 7" id="KW-0677">Repeat</keyword>
<dbReference type="InterPro" id="IPR011004">
    <property type="entry name" value="Trimer_LpxA-like_sf"/>
</dbReference>
<dbReference type="GO" id="GO:0103118">
    <property type="term" value="F:UDP-3-O-[(3R)-3-hydroxyacyl]-glucosamine N-acyltransferase activity"/>
    <property type="evidence" value="ECO:0007669"/>
    <property type="project" value="UniProtKB-EC"/>
</dbReference>
<comment type="pathway">
    <text evidence="7">Bacterial outer membrane biogenesis; LPS lipid A biosynthesis.</text>
</comment>
<feature type="coiled-coil region" evidence="8">
    <location>
        <begin position="319"/>
        <end position="346"/>
    </location>
</feature>
<keyword evidence="11" id="KW-1185">Reference proteome</keyword>
<reference evidence="10 11" key="1">
    <citation type="journal article" date="2012" name="J. Bacteriol.">
        <title>Genome Sequence of Fibrella aestuarina BUZ 2T, a Filamentous Marine Bacterium.</title>
        <authorList>
            <person name="Filippini M."/>
            <person name="Qi W."/>
            <person name="Blom J."/>
            <person name="Goesmann A."/>
            <person name="Smits T.H."/>
            <person name="Bagheri H.C."/>
        </authorList>
    </citation>
    <scope>NUCLEOTIDE SEQUENCE [LARGE SCALE GENOMIC DNA]</scope>
    <source>
        <strain evidence="11">BUZ 2T</strain>
    </source>
</reference>
<dbReference type="OrthoDB" id="9784739at2"/>
<evidence type="ECO:0000256" key="2">
    <source>
        <dbReference type="ARBA" id="ARBA00022556"/>
    </source>
</evidence>
<comment type="subunit">
    <text evidence="7">Homotrimer.</text>
</comment>
<dbReference type="Proteomes" id="UP000011058">
    <property type="component" value="Chromosome"/>
</dbReference>
<dbReference type="Gene3D" id="2.160.10.10">
    <property type="entry name" value="Hexapeptide repeat proteins"/>
    <property type="match status" value="1"/>
</dbReference>
<dbReference type="PANTHER" id="PTHR43378">
    <property type="entry name" value="UDP-3-O-ACYLGLUCOSAMINE N-ACYLTRANSFERASE"/>
    <property type="match status" value="1"/>
</dbReference>
<comment type="function">
    <text evidence="7">Catalyzes the N-acylation of UDP-3-O-acylglucosamine using 3-hydroxyacyl-ACP as the acyl donor. Is involved in the biosynthesis of lipid A, a phosphorylated glycolipid that anchors the lipopolysaccharide to the outer membrane of the cell.</text>
</comment>
<dbReference type="InterPro" id="IPR001451">
    <property type="entry name" value="Hexapep"/>
</dbReference>
<dbReference type="HAMAP" id="MF_00523">
    <property type="entry name" value="LpxD"/>
    <property type="match status" value="1"/>
</dbReference>
<dbReference type="NCBIfam" id="NF002060">
    <property type="entry name" value="PRK00892.1"/>
    <property type="match status" value="1"/>
</dbReference>
<keyword evidence="5 7" id="KW-0443">Lipid metabolism</keyword>
<dbReference type="InterPro" id="IPR020573">
    <property type="entry name" value="UDP_GlcNAc_AcTrfase_non-rep"/>
</dbReference>
<name>I0KCM8_9BACT</name>
<gene>
    <name evidence="7" type="primary">lpxD</name>
    <name evidence="10" type="ORF">FAES_3875</name>
</gene>
<dbReference type="InterPro" id="IPR007691">
    <property type="entry name" value="LpxD"/>
</dbReference>
<comment type="similarity">
    <text evidence="7">Belongs to the transferase hexapeptide repeat family. LpxD subfamily.</text>
</comment>
<evidence type="ECO:0000313" key="11">
    <source>
        <dbReference type="Proteomes" id="UP000011058"/>
    </source>
</evidence>
<dbReference type="GO" id="GO:0009245">
    <property type="term" value="P:lipid A biosynthetic process"/>
    <property type="evidence" value="ECO:0007669"/>
    <property type="project" value="UniProtKB-UniRule"/>
</dbReference>
<evidence type="ECO:0000313" key="10">
    <source>
        <dbReference type="EMBL" id="CCH01881.1"/>
    </source>
</evidence>
<dbReference type="RefSeq" id="WP_015332980.1">
    <property type="nucleotide sequence ID" value="NC_020054.1"/>
</dbReference>
<dbReference type="AlphaFoldDB" id="I0KCM8"/>
<accession>I0KCM8</accession>
<organism evidence="10 11">
    <name type="scientific">Fibrella aestuarina BUZ 2</name>
    <dbReference type="NCBI Taxonomy" id="1166018"/>
    <lineage>
        <taxon>Bacteria</taxon>
        <taxon>Pseudomonadati</taxon>
        <taxon>Bacteroidota</taxon>
        <taxon>Cytophagia</taxon>
        <taxon>Cytophagales</taxon>
        <taxon>Spirosomataceae</taxon>
        <taxon>Fibrella</taxon>
    </lineage>
</organism>
<dbReference type="UniPathway" id="UPA00973"/>
<dbReference type="STRING" id="1166018.FAES_3875"/>
<keyword evidence="1 7" id="KW-0444">Lipid biosynthesis</keyword>
<evidence type="ECO:0000256" key="6">
    <source>
        <dbReference type="ARBA" id="ARBA00023315"/>
    </source>
</evidence>
<proteinExistence type="inferred from homology"/>
<feature type="domain" description="UDP-3-O-[3-hydroxymyristoyl] glucosamine N-acyltransferase non-repeat region" evidence="9">
    <location>
        <begin position="22"/>
        <end position="89"/>
    </location>
</feature>
<dbReference type="NCBIfam" id="TIGR01853">
    <property type="entry name" value="lipid_A_lpxD"/>
    <property type="match status" value="1"/>
</dbReference>
<evidence type="ECO:0000256" key="4">
    <source>
        <dbReference type="ARBA" id="ARBA00022737"/>
    </source>
</evidence>
<dbReference type="PATRIC" id="fig|1166018.3.peg.823"/>
<keyword evidence="2 7" id="KW-0441">Lipid A biosynthesis</keyword>
<dbReference type="PANTHER" id="PTHR43378:SF2">
    <property type="entry name" value="UDP-3-O-ACYLGLUCOSAMINE N-ACYLTRANSFERASE 1, MITOCHONDRIAL-RELATED"/>
    <property type="match status" value="1"/>
</dbReference>
<dbReference type="GO" id="GO:0016410">
    <property type="term" value="F:N-acyltransferase activity"/>
    <property type="evidence" value="ECO:0007669"/>
    <property type="project" value="InterPro"/>
</dbReference>
<sequence>MEFTVRQIAALLDGEVNGDDTLTVSRLAKIEEATTGSISFLSNLKYEPYLYSTGASAVIVDRSFTPREPVAAALILVENSYSAFTRLLEEYHRQLTFARVGIEQPTYLHASSQLGEHVYVGAFAYVGKNCRIGSNVKIYPHVYIGDNVTIGDNTVIHSGAKLIDNTVVGKFCVIHPNAVIGSDGFGFAPQPDGTYKTIPQLGNVILEDFVSVGTNTTIDCATMGSTIIRQGAKLDNLIQIGHNVEIGRNTVIAAQTGVSGSTKIGENCVVAGQVGFAGHLIIANNTRFGAQTGVSKSVKEEGQSLNGSPAFDLKDSLRAAAVHRRLPDLERRLIDLEKEVQRQQRTESGQA</sequence>
<dbReference type="GO" id="GO:0016020">
    <property type="term" value="C:membrane"/>
    <property type="evidence" value="ECO:0007669"/>
    <property type="project" value="GOC"/>
</dbReference>
<dbReference type="SUPFAM" id="SSF51161">
    <property type="entry name" value="Trimeric LpxA-like enzymes"/>
    <property type="match status" value="1"/>
</dbReference>
<feature type="active site" description="Proton acceptor" evidence="7">
    <location>
        <position position="242"/>
    </location>
</feature>
<dbReference type="Pfam" id="PF00132">
    <property type="entry name" value="Hexapep"/>
    <property type="match status" value="1"/>
</dbReference>
<evidence type="ECO:0000256" key="1">
    <source>
        <dbReference type="ARBA" id="ARBA00022516"/>
    </source>
</evidence>
<dbReference type="eggNOG" id="COG1044">
    <property type="taxonomic scope" value="Bacteria"/>
</dbReference>
<keyword evidence="3 7" id="KW-0808">Transferase</keyword>
<dbReference type="KEGG" id="fae:FAES_3875"/>
<dbReference type="EMBL" id="HE796683">
    <property type="protein sequence ID" value="CCH01881.1"/>
    <property type="molecule type" value="Genomic_DNA"/>
</dbReference>
<dbReference type="EC" id="2.3.1.191" evidence="7"/>
<keyword evidence="8" id="KW-0175">Coiled coil</keyword>
<dbReference type="HOGENOM" id="CLU_049865_0_0_10"/>
<evidence type="ECO:0000256" key="3">
    <source>
        <dbReference type="ARBA" id="ARBA00022679"/>
    </source>
</evidence>
<evidence type="ECO:0000256" key="7">
    <source>
        <dbReference type="HAMAP-Rule" id="MF_00523"/>
    </source>
</evidence>
<dbReference type="Pfam" id="PF04613">
    <property type="entry name" value="LpxD"/>
    <property type="match status" value="1"/>
</dbReference>
<keyword evidence="6 7" id="KW-0012">Acyltransferase</keyword>
<dbReference type="Gene3D" id="3.40.1390.10">
    <property type="entry name" value="MurE/MurF, N-terminal domain"/>
    <property type="match status" value="1"/>
</dbReference>
<evidence type="ECO:0000256" key="8">
    <source>
        <dbReference type="SAM" id="Coils"/>
    </source>
</evidence>
<evidence type="ECO:0000259" key="9">
    <source>
        <dbReference type="Pfam" id="PF04613"/>
    </source>
</evidence>
<evidence type="ECO:0000256" key="5">
    <source>
        <dbReference type="ARBA" id="ARBA00023098"/>
    </source>
</evidence>
<comment type="catalytic activity">
    <reaction evidence="7">
        <text>a UDP-3-O-[(3R)-3-hydroxyacyl]-alpha-D-glucosamine + a (3R)-hydroxyacyl-[ACP] = a UDP-2-N,3-O-bis[(3R)-3-hydroxyacyl]-alpha-D-glucosamine + holo-[ACP] + H(+)</text>
        <dbReference type="Rhea" id="RHEA:53836"/>
        <dbReference type="Rhea" id="RHEA-COMP:9685"/>
        <dbReference type="Rhea" id="RHEA-COMP:9945"/>
        <dbReference type="ChEBI" id="CHEBI:15378"/>
        <dbReference type="ChEBI" id="CHEBI:64479"/>
        <dbReference type="ChEBI" id="CHEBI:78827"/>
        <dbReference type="ChEBI" id="CHEBI:137740"/>
        <dbReference type="ChEBI" id="CHEBI:137748"/>
        <dbReference type="EC" id="2.3.1.191"/>
    </reaction>
</comment>
<dbReference type="CDD" id="cd03352">
    <property type="entry name" value="LbH_LpxD"/>
    <property type="match status" value="1"/>
</dbReference>